<name>A0A9P7VWY1_9AGAR</name>
<dbReference type="Pfam" id="PF17667">
    <property type="entry name" value="Pkinase_fungal"/>
    <property type="match status" value="1"/>
</dbReference>
<proteinExistence type="predicted"/>
<protein>
    <recommendedName>
        <fullName evidence="1">Fungal-type protein kinase domain-containing protein</fullName>
    </recommendedName>
</protein>
<comment type="caution">
    <text evidence="2">The sequence shown here is derived from an EMBL/GenBank/DDBJ whole genome shotgun (WGS) entry which is preliminary data.</text>
</comment>
<organism evidence="2 3">
    <name type="scientific">Guyanagaster necrorhizus</name>
    <dbReference type="NCBI Taxonomy" id="856835"/>
    <lineage>
        <taxon>Eukaryota</taxon>
        <taxon>Fungi</taxon>
        <taxon>Dikarya</taxon>
        <taxon>Basidiomycota</taxon>
        <taxon>Agaricomycotina</taxon>
        <taxon>Agaricomycetes</taxon>
        <taxon>Agaricomycetidae</taxon>
        <taxon>Agaricales</taxon>
        <taxon>Marasmiineae</taxon>
        <taxon>Physalacriaceae</taxon>
        <taxon>Guyanagaster</taxon>
    </lineage>
</organism>
<dbReference type="EMBL" id="MU250530">
    <property type="protein sequence ID" value="KAG7448240.1"/>
    <property type="molecule type" value="Genomic_DNA"/>
</dbReference>
<evidence type="ECO:0000259" key="1">
    <source>
        <dbReference type="Pfam" id="PF17667"/>
    </source>
</evidence>
<dbReference type="GeneID" id="66101336"/>
<keyword evidence="3" id="KW-1185">Reference proteome</keyword>
<dbReference type="AlphaFoldDB" id="A0A9P7VWY1"/>
<dbReference type="RefSeq" id="XP_043041740.1">
    <property type="nucleotide sequence ID" value="XM_043179042.1"/>
</dbReference>
<dbReference type="InterPro" id="IPR040976">
    <property type="entry name" value="Pkinase_fungal"/>
</dbReference>
<dbReference type="Proteomes" id="UP000812287">
    <property type="component" value="Unassembled WGS sequence"/>
</dbReference>
<gene>
    <name evidence="2" type="ORF">BT62DRAFT_1074735</name>
</gene>
<dbReference type="OrthoDB" id="3260094at2759"/>
<evidence type="ECO:0000313" key="3">
    <source>
        <dbReference type="Proteomes" id="UP000812287"/>
    </source>
</evidence>
<accession>A0A9P7VWY1</accession>
<sequence length="643" mass="72402">MSSIHEIPEVALDNFKETYLPRVVNATQVEEIAIRLQKADILLSNGRWADFPNDPADAPTEDATFHLLDSVAAAIVKEATVLLKCRPTATMQTNPRQSAISEGRNAQFISDGHYKLCISLGARVVPNENATKYGGLCPYDKNSKVALAYDRIEIEEYKCKDRWTDENDNNKKILGNVAQMMYADPYRRFMFSATITNTTTRLWYFSRAFVLISTTFDFIYDYKHLIHYVISMSFGSLEDLGYDTSTVRIAIPIDNGEKYRIQYDYLIGDEVCRTVEVWRVRKLSDANGQAFALKDVWIPLDPASEIDIQKRIFHLIDEQSAQTDPSLYKKFFMDFGTCNVASAGKAITGNCQQYPTPGYLYTSRKHGCVLFSELGIPLDKEYDQSKFIGGLLHAFKGLRYLYVSDHIHPDISSGNVPFVTTIKARCLFNFVNRSLDPSWDSETCFPRYLSSSNPRVHTALCLLYEGGVIQICHSVTSKRVPSARLPPRQMSLSLVDAYQSVEASKDFPAHQSFDQFFSTSRKKFEKYLESLAQSTVGKIRPWKDFDSVEEGEIDWAVTTGLEEANYADTDSSEADCSINYVTVKWKRSVALHKVGEPVDDDQVTVHQSISSGVGDLAALPLNILRDVPPDLVAKLQDLGTVEA</sequence>
<evidence type="ECO:0000313" key="2">
    <source>
        <dbReference type="EMBL" id="KAG7448240.1"/>
    </source>
</evidence>
<feature type="domain" description="Fungal-type protein kinase" evidence="1">
    <location>
        <begin position="152"/>
        <end position="418"/>
    </location>
</feature>
<reference evidence="2" key="1">
    <citation type="submission" date="2020-11" db="EMBL/GenBank/DDBJ databases">
        <title>Adaptations for nitrogen fixation in a non-lichenized fungal sporocarp promotes dispersal by wood-feeding termites.</title>
        <authorList>
            <consortium name="DOE Joint Genome Institute"/>
            <person name="Koch R.A."/>
            <person name="Yoon G."/>
            <person name="Arayal U."/>
            <person name="Lail K."/>
            <person name="Amirebrahimi M."/>
            <person name="Labutti K."/>
            <person name="Lipzen A."/>
            <person name="Riley R."/>
            <person name="Barry K."/>
            <person name="Henrissat B."/>
            <person name="Grigoriev I.V."/>
            <person name="Herr J.R."/>
            <person name="Aime M.C."/>
        </authorList>
    </citation>
    <scope>NUCLEOTIDE SEQUENCE</scope>
    <source>
        <strain evidence="2">MCA 3950</strain>
    </source>
</reference>